<evidence type="ECO:0000256" key="5">
    <source>
        <dbReference type="SAM" id="Phobius"/>
    </source>
</evidence>
<organism evidence="7 8">
    <name type="scientific">Bacillus daqingensis</name>
    <dbReference type="NCBI Taxonomy" id="872396"/>
    <lineage>
        <taxon>Bacteria</taxon>
        <taxon>Bacillati</taxon>
        <taxon>Bacillota</taxon>
        <taxon>Bacilli</taxon>
        <taxon>Bacillales</taxon>
        <taxon>Bacillaceae</taxon>
        <taxon>Bacillus</taxon>
    </lineage>
</organism>
<dbReference type="RefSeq" id="WP_377909146.1">
    <property type="nucleotide sequence ID" value="NZ_JBHSGK010000005.1"/>
</dbReference>
<accession>A0ABV9NWZ6</accession>
<sequence length="236" mass="25756">MNFSIVRTYAIAAKDMKELSKNMFVLTTAVMPFFFALMFGRQDDIPLVVHYLVINLTFASVACFVQTALIAEEKEKKTLRSLMLSPATSTEILTGKSAVAAALTAVTLVICMQITGYTPEGIYVYAGLAISLVFYLMVGLLLGLLARTLVEASVLILPVIFILGMGGLFIEFFQQYDIAAWLEYLPNFQLEYIAAAVGQGGGLADVSGYLLVITGWTVAAAVLTVAVYRKRTFIEE</sequence>
<proteinExistence type="predicted"/>
<evidence type="ECO:0000256" key="1">
    <source>
        <dbReference type="ARBA" id="ARBA00004141"/>
    </source>
</evidence>
<comment type="caution">
    <text evidence="7">The sequence shown here is derived from an EMBL/GenBank/DDBJ whole genome shotgun (WGS) entry which is preliminary data.</text>
</comment>
<dbReference type="InterPro" id="IPR013525">
    <property type="entry name" value="ABC2_TM"/>
</dbReference>
<evidence type="ECO:0000256" key="3">
    <source>
        <dbReference type="ARBA" id="ARBA00022989"/>
    </source>
</evidence>
<evidence type="ECO:0000313" key="7">
    <source>
        <dbReference type="EMBL" id="MFC4736509.1"/>
    </source>
</evidence>
<keyword evidence="4 5" id="KW-0472">Membrane</keyword>
<evidence type="ECO:0000256" key="4">
    <source>
        <dbReference type="ARBA" id="ARBA00023136"/>
    </source>
</evidence>
<keyword evidence="3 5" id="KW-1133">Transmembrane helix</keyword>
<feature type="transmembrane region" description="Helical" evidence="5">
    <location>
        <begin position="92"/>
        <end position="116"/>
    </location>
</feature>
<feature type="domain" description="ABC-2 type transporter transmembrane" evidence="6">
    <location>
        <begin position="49"/>
        <end position="224"/>
    </location>
</feature>
<name>A0ABV9NWZ6_9BACI</name>
<feature type="transmembrane region" description="Helical" evidence="5">
    <location>
        <begin position="48"/>
        <end position="71"/>
    </location>
</feature>
<dbReference type="Proteomes" id="UP001595896">
    <property type="component" value="Unassembled WGS sequence"/>
</dbReference>
<keyword evidence="2 5" id="KW-0812">Transmembrane</keyword>
<dbReference type="Pfam" id="PF12698">
    <property type="entry name" value="ABC2_membrane_3"/>
    <property type="match status" value="1"/>
</dbReference>
<feature type="transmembrane region" description="Helical" evidence="5">
    <location>
        <begin position="208"/>
        <end position="228"/>
    </location>
</feature>
<keyword evidence="8" id="KW-1185">Reference proteome</keyword>
<gene>
    <name evidence="7" type="ORF">ACFO4L_07905</name>
</gene>
<dbReference type="EMBL" id="JBHSGK010000005">
    <property type="protein sequence ID" value="MFC4736509.1"/>
    <property type="molecule type" value="Genomic_DNA"/>
</dbReference>
<evidence type="ECO:0000259" key="6">
    <source>
        <dbReference type="Pfam" id="PF12698"/>
    </source>
</evidence>
<evidence type="ECO:0000313" key="8">
    <source>
        <dbReference type="Proteomes" id="UP001595896"/>
    </source>
</evidence>
<feature type="transmembrane region" description="Helical" evidence="5">
    <location>
        <begin position="122"/>
        <end position="145"/>
    </location>
</feature>
<evidence type="ECO:0000256" key="2">
    <source>
        <dbReference type="ARBA" id="ARBA00022692"/>
    </source>
</evidence>
<feature type="transmembrane region" description="Helical" evidence="5">
    <location>
        <begin position="23"/>
        <end position="42"/>
    </location>
</feature>
<feature type="transmembrane region" description="Helical" evidence="5">
    <location>
        <begin position="152"/>
        <end position="173"/>
    </location>
</feature>
<comment type="subcellular location">
    <subcellularLocation>
        <location evidence="1">Membrane</location>
        <topology evidence="1">Multi-pass membrane protein</topology>
    </subcellularLocation>
</comment>
<reference evidence="8" key="1">
    <citation type="journal article" date="2019" name="Int. J. Syst. Evol. Microbiol.">
        <title>The Global Catalogue of Microorganisms (GCM) 10K type strain sequencing project: providing services to taxonomists for standard genome sequencing and annotation.</title>
        <authorList>
            <consortium name="The Broad Institute Genomics Platform"/>
            <consortium name="The Broad Institute Genome Sequencing Center for Infectious Disease"/>
            <person name="Wu L."/>
            <person name="Ma J."/>
        </authorList>
    </citation>
    <scope>NUCLEOTIDE SEQUENCE [LARGE SCALE GENOMIC DNA]</scope>
    <source>
        <strain evidence="8">JCM 12165</strain>
    </source>
</reference>
<protein>
    <submittedName>
        <fullName evidence="7">ABC transporter permease</fullName>
    </submittedName>
</protein>